<dbReference type="InterPro" id="IPR023828">
    <property type="entry name" value="Peptidase_S8_Ser-AS"/>
</dbReference>
<evidence type="ECO:0000256" key="5">
    <source>
        <dbReference type="ARBA" id="ARBA00022670"/>
    </source>
</evidence>
<keyword evidence="5 11" id="KW-0645">Protease</keyword>
<evidence type="ECO:0000313" key="13">
    <source>
        <dbReference type="EMBL" id="MBH0229179.1"/>
    </source>
</evidence>
<dbReference type="InterPro" id="IPR015500">
    <property type="entry name" value="Peptidase_S8_subtilisin-rel"/>
</dbReference>
<dbReference type="Proteomes" id="UP000614490">
    <property type="component" value="Unassembled WGS sequence"/>
</dbReference>
<dbReference type="PROSITE" id="PS00137">
    <property type="entry name" value="SUBTILASE_HIS"/>
    <property type="match status" value="1"/>
</dbReference>
<comment type="subcellular location">
    <subcellularLocation>
        <location evidence="2">Secreted</location>
    </subcellularLocation>
</comment>
<dbReference type="Pfam" id="PF00082">
    <property type="entry name" value="Peptidase_S8"/>
    <property type="match status" value="1"/>
</dbReference>
<dbReference type="PROSITE" id="PS51892">
    <property type="entry name" value="SUBTILASE"/>
    <property type="match status" value="1"/>
</dbReference>
<gene>
    <name evidence="13" type="ORF">H0267_03030</name>
</gene>
<evidence type="ECO:0000256" key="9">
    <source>
        <dbReference type="ARBA" id="ARBA00022837"/>
    </source>
</evidence>
<keyword evidence="14" id="KW-1185">Reference proteome</keyword>
<evidence type="ECO:0000256" key="8">
    <source>
        <dbReference type="ARBA" id="ARBA00022825"/>
    </source>
</evidence>
<dbReference type="PROSITE" id="PS00138">
    <property type="entry name" value="SUBTILASE_SER"/>
    <property type="match status" value="1"/>
</dbReference>
<dbReference type="Pfam" id="PF00395">
    <property type="entry name" value="SLH"/>
    <property type="match status" value="2"/>
</dbReference>
<name>A0A931HTC3_9BACI</name>
<comment type="cofactor">
    <cofactor evidence="1">
        <name>Ca(2+)</name>
        <dbReference type="ChEBI" id="CHEBI:29108"/>
    </cofactor>
</comment>
<dbReference type="SUPFAM" id="SSF52743">
    <property type="entry name" value="Subtilisin-like"/>
    <property type="match status" value="1"/>
</dbReference>
<dbReference type="RefSeq" id="WP_197315806.1">
    <property type="nucleotide sequence ID" value="NZ_JADZSC010000001.1"/>
</dbReference>
<keyword evidence="6" id="KW-0732">Signal</keyword>
<feature type="domain" description="SLH" evidence="12">
    <location>
        <begin position="738"/>
        <end position="807"/>
    </location>
</feature>
<feature type="active site" description="Charge relay system" evidence="10 11">
    <location>
        <position position="409"/>
    </location>
</feature>
<dbReference type="PANTHER" id="PTHR43806">
    <property type="entry name" value="PEPTIDASE S8"/>
    <property type="match status" value="1"/>
</dbReference>
<dbReference type="GO" id="GO:0006508">
    <property type="term" value="P:proteolysis"/>
    <property type="evidence" value="ECO:0007669"/>
    <property type="project" value="UniProtKB-KW"/>
</dbReference>
<comment type="similarity">
    <text evidence="3 11">Belongs to the peptidase S8 family.</text>
</comment>
<evidence type="ECO:0000256" key="2">
    <source>
        <dbReference type="ARBA" id="ARBA00004613"/>
    </source>
</evidence>
<feature type="domain" description="SLH" evidence="12">
    <location>
        <begin position="603"/>
        <end position="666"/>
    </location>
</feature>
<dbReference type="InterPro" id="IPR036852">
    <property type="entry name" value="Peptidase_S8/S53_dom_sf"/>
</dbReference>
<accession>A0A931HTC3</accession>
<evidence type="ECO:0000259" key="12">
    <source>
        <dbReference type="PROSITE" id="PS51272"/>
    </source>
</evidence>
<keyword evidence="9" id="KW-0106">Calcium</keyword>
<dbReference type="GO" id="GO:0004252">
    <property type="term" value="F:serine-type endopeptidase activity"/>
    <property type="evidence" value="ECO:0007669"/>
    <property type="project" value="UniProtKB-UniRule"/>
</dbReference>
<keyword evidence="7 11" id="KW-0378">Hydrolase</keyword>
<evidence type="ECO:0000256" key="4">
    <source>
        <dbReference type="ARBA" id="ARBA00022525"/>
    </source>
</evidence>
<evidence type="ECO:0000256" key="6">
    <source>
        <dbReference type="ARBA" id="ARBA00022729"/>
    </source>
</evidence>
<feature type="active site" description="Charge relay system" evidence="10 11">
    <location>
        <position position="210"/>
    </location>
</feature>
<evidence type="ECO:0000256" key="1">
    <source>
        <dbReference type="ARBA" id="ARBA00001913"/>
    </source>
</evidence>
<evidence type="ECO:0000256" key="10">
    <source>
        <dbReference type="PIRSR" id="PIRSR615500-1"/>
    </source>
</evidence>
<evidence type="ECO:0000313" key="14">
    <source>
        <dbReference type="Proteomes" id="UP000614490"/>
    </source>
</evidence>
<evidence type="ECO:0000256" key="3">
    <source>
        <dbReference type="ARBA" id="ARBA00011073"/>
    </source>
</evidence>
<proteinExistence type="inferred from homology"/>
<dbReference type="PRINTS" id="PR00723">
    <property type="entry name" value="SUBTILISIN"/>
</dbReference>
<dbReference type="InterPro" id="IPR050131">
    <property type="entry name" value="Peptidase_S8_subtilisin-like"/>
</dbReference>
<keyword evidence="4" id="KW-0964">Secreted</keyword>
<sequence length="807" mass="86396">MVKTKNNPLLILVLAVLLLSFIFPAGPIGAVSGTEGAKLDEHLKTEMETTDGLINVIVTFHGNQAPTEQQVDVLKTLGIDTGVTMQSLPIAGVLADADQIKELSSNPEVRSLYLNREVEFFNGDATHLTGVDKVRTDDSMRKANGGLPVTGNGIGVVVNDSGVDGTHPDLELGENLVQNVLGTTNMPMSTGLAPVVYQEDVANTDTNSGHGTHVAGTVGGTGEASSGLYEGVAPGADLIGYGSGGGVLILDLVGGFDYAITQQSRYNIRVITNSWGSNDDFFKDDPVNVATKKCFDRGITVLFAAGNAGPDEDTHNPYAKAPWVISVAAGKKDGTLADFSSRGTRGVSETFEVDGETWTWTDEPTVTAPGVDIISARTLSPVGVLNTNKDKDHIEAGHLPYYTMLNGTSMATPHVAGVVALMLEANPLLSPDEVKDIIGKTATNMPGREAYEVGSGYVNAYNAVDLAMNEEKVYGTTINKDRSFHASTSMDVIRENYEIDYSPTSENQVSFSVQEGQAQLVAKMYADGDTYTEEGGNPLVFTITDPNGEVYESGFNPTYSIDLVNTITVDQPEAGEWKLEVSAYPGAALPEKVVGTLTQKTAQTISGLGDIDGHPAAEAIRLGIEERLFDAHQSGEFNPDHMLTREEMATYLVMGSGIRQVEKRNDDAFVNSVLSNGAALKGDYSFDGVMKLREDGSFGGSDKVSRADLAYSLVQSLGLQQQAQDFSGELTVAYKGERLQVKDGDEVPAHLKGYVQLAVDLNIMNVYFSSTQGPYDEEPTIHASFKPSNEVTRGDFAVAMTRFYNNY</sequence>
<reference evidence="13 14" key="1">
    <citation type="journal article" date="2005" name="Int. J. Syst. Evol. Microbiol.">
        <title>Halobacillus yeomjeoni sp. nov., isolated from a marine solar saltern in Korea.</title>
        <authorList>
            <person name="Yoon J.H."/>
            <person name="Kang S.J."/>
            <person name="Lee C.H."/>
            <person name="Oh H.W."/>
            <person name="Oh T.K."/>
        </authorList>
    </citation>
    <scope>NUCLEOTIDE SEQUENCE [LARGE SCALE GENOMIC DNA]</scope>
    <source>
        <strain evidence="13 14">KCTC 3957</strain>
    </source>
</reference>
<protein>
    <submittedName>
        <fullName evidence="13">S8 family serine peptidase</fullName>
    </submittedName>
</protein>
<feature type="active site" description="Charge relay system" evidence="10 11">
    <location>
        <position position="160"/>
    </location>
</feature>
<dbReference type="InterPro" id="IPR000209">
    <property type="entry name" value="Peptidase_S8/S53_dom"/>
</dbReference>
<dbReference type="AlphaFoldDB" id="A0A931HTC3"/>
<dbReference type="Gene3D" id="3.40.50.200">
    <property type="entry name" value="Peptidase S8/S53 domain"/>
    <property type="match status" value="1"/>
</dbReference>
<dbReference type="InterPro" id="IPR022398">
    <property type="entry name" value="Peptidase_S8_His-AS"/>
</dbReference>
<dbReference type="GO" id="GO:0005576">
    <property type="term" value="C:extracellular region"/>
    <property type="evidence" value="ECO:0007669"/>
    <property type="project" value="UniProtKB-SubCell"/>
</dbReference>
<evidence type="ECO:0000256" key="11">
    <source>
        <dbReference type="PROSITE-ProRule" id="PRU01240"/>
    </source>
</evidence>
<dbReference type="EMBL" id="JADZSC010000001">
    <property type="protein sequence ID" value="MBH0229179.1"/>
    <property type="molecule type" value="Genomic_DNA"/>
</dbReference>
<dbReference type="PANTHER" id="PTHR43806:SF11">
    <property type="entry name" value="CEREVISIN-RELATED"/>
    <property type="match status" value="1"/>
</dbReference>
<dbReference type="PROSITE" id="PS51272">
    <property type="entry name" value="SLH"/>
    <property type="match status" value="2"/>
</dbReference>
<keyword evidence="8 11" id="KW-0720">Serine protease</keyword>
<comment type="caution">
    <text evidence="13">The sequence shown here is derived from an EMBL/GenBank/DDBJ whole genome shotgun (WGS) entry which is preliminary data.</text>
</comment>
<evidence type="ECO:0000256" key="7">
    <source>
        <dbReference type="ARBA" id="ARBA00022801"/>
    </source>
</evidence>
<organism evidence="13 14">
    <name type="scientific">Halobacillus yeomjeoni</name>
    <dbReference type="NCBI Taxonomy" id="311194"/>
    <lineage>
        <taxon>Bacteria</taxon>
        <taxon>Bacillati</taxon>
        <taxon>Bacillota</taxon>
        <taxon>Bacilli</taxon>
        <taxon>Bacillales</taxon>
        <taxon>Bacillaceae</taxon>
        <taxon>Halobacillus</taxon>
    </lineage>
</organism>
<dbReference type="InterPro" id="IPR001119">
    <property type="entry name" value="SLH_dom"/>
</dbReference>